<feature type="domain" description="L,D-TPase catalytic" evidence="8">
    <location>
        <begin position="29"/>
        <end position="159"/>
    </location>
</feature>
<comment type="similarity">
    <text evidence="2">Belongs to the YkuD family.</text>
</comment>
<feature type="active site" description="Nucleophile" evidence="7">
    <location>
        <position position="135"/>
    </location>
</feature>
<accession>A0A2T0X276</accession>
<dbReference type="InterPro" id="IPR005490">
    <property type="entry name" value="LD_TPept_cat_dom"/>
</dbReference>
<name>A0A2T0X276_9RHOB</name>
<dbReference type="UniPathway" id="UPA00219"/>
<evidence type="ECO:0000256" key="5">
    <source>
        <dbReference type="ARBA" id="ARBA00022984"/>
    </source>
</evidence>
<dbReference type="Pfam" id="PF03734">
    <property type="entry name" value="YkuD"/>
    <property type="match status" value="1"/>
</dbReference>
<dbReference type="SUPFAM" id="SSF141523">
    <property type="entry name" value="L,D-transpeptidase catalytic domain-like"/>
    <property type="match status" value="1"/>
</dbReference>
<comment type="caution">
    <text evidence="9">The sequence shown here is derived from an EMBL/GenBank/DDBJ whole genome shotgun (WGS) entry which is preliminary data.</text>
</comment>
<dbReference type="GO" id="GO:0008360">
    <property type="term" value="P:regulation of cell shape"/>
    <property type="evidence" value="ECO:0007669"/>
    <property type="project" value="UniProtKB-UniRule"/>
</dbReference>
<protein>
    <submittedName>
        <fullName evidence="9">L,D-transpeptidase-like protein</fullName>
    </submittedName>
</protein>
<dbReference type="PROSITE" id="PS51257">
    <property type="entry name" value="PROKAR_LIPOPROTEIN"/>
    <property type="match status" value="1"/>
</dbReference>
<keyword evidence="4 7" id="KW-0133">Cell shape</keyword>
<evidence type="ECO:0000256" key="2">
    <source>
        <dbReference type="ARBA" id="ARBA00005992"/>
    </source>
</evidence>
<sequence length="181" mass="20172">MRILAFILLTLALTGCASKFRSYDGPAVTRIVVYKAEREVHLLHHDAVLESFDMELGFAPEGTKERYGDGRTPEGRYFIDRRNPESRYHLSLGIDYPRGVDQQRATEAGVDPGGDIFFHGTPREFAGRDDWTAGCLAIPNRDIERMYAMVGIGTPVDIYAARPAPNPMVLPDPLRPAPLGR</sequence>
<dbReference type="AlphaFoldDB" id="A0A2T0X276"/>
<dbReference type="PANTHER" id="PTHR36699:SF1">
    <property type="entry name" value="L,D-TRANSPEPTIDASE YAFK-RELATED"/>
    <property type="match status" value="1"/>
</dbReference>
<dbReference type="RefSeq" id="WP_106160672.1">
    <property type="nucleotide sequence ID" value="NZ_PVTT01000002.1"/>
</dbReference>
<evidence type="ECO:0000256" key="6">
    <source>
        <dbReference type="ARBA" id="ARBA00023316"/>
    </source>
</evidence>
<feature type="active site" description="Proton donor/acceptor" evidence="7">
    <location>
        <position position="119"/>
    </location>
</feature>
<evidence type="ECO:0000259" key="8">
    <source>
        <dbReference type="PROSITE" id="PS52029"/>
    </source>
</evidence>
<evidence type="ECO:0000256" key="3">
    <source>
        <dbReference type="ARBA" id="ARBA00022679"/>
    </source>
</evidence>
<evidence type="ECO:0000256" key="1">
    <source>
        <dbReference type="ARBA" id="ARBA00004752"/>
    </source>
</evidence>
<evidence type="ECO:0000256" key="7">
    <source>
        <dbReference type="PROSITE-ProRule" id="PRU01373"/>
    </source>
</evidence>
<evidence type="ECO:0000256" key="4">
    <source>
        <dbReference type="ARBA" id="ARBA00022960"/>
    </source>
</evidence>
<dbReference type="GO" id="GO:0004180">
    <property type="term" value="F:carboxypeptidase activity"/>
    <property type="evidence" value="ECO:0007669"/>
    <property type="project" value="UniProtKB-ARBA"/>
</dbReference>
<dbReference type="EMBL" id="PVTT01000002">
    <property type="protein sequence ID" value="PRY93041.1"/>
    <property type="molecule type" value="Genomic_DNA"/>
</dbReference>
<gene>
    <name evidence="9" type="ORF">BCF33_1906</name>
</gene>
<dbReference type="OrthoDB" id="9809748at2"/>
<keyword evidence="5 7" id="KW-0573">Peptidoglycan synthesis</keyword>
<keyword evidence="3" id="KW-0808">Transferase</keyword>
<comment type="pathway">
    <text evidence="1 7">Cell wall biogenesis; peptidoglycan biosynthesis.</text>
</comment>
<dbReference type="GO" id="GO:0016740">
    <property type="term" value="F:transferase activity"/>
    <property type="evidence" value="ECO:0007669"/>
    <property type="project" value="UniProtKB-KW"/>
</dbReference>
<reference evidence="9 10" key="1">
    <citation type="submission" date="2018-03" db="EMBL/GenBank/DDBJ databases">
        <title>Genomic Encyclopedia of Archaeal and Bacterial Type Strains, Phase II (KMG-II): from individual species to whole genera.</title>
        <authorList>
            <person name="Goeker M."/>
        </authorList>
    </citation>
    <scope>NUCLEOTIDE SEQUENCE [LARGE SCALE GENOMIC DNA]</scope>
    <source>
        <strain evidence="9 10">DSM 29318</strain>
    </source>
</reference>
<dbReference type="GO" id="GO:0071555">
    <property type="term" value="P:cell wall organization"/>
    <property type="evidence" value="ECO:0007669"/>
    <property type="project" value="UniProtKB-UniRule"/>
</dbReference>
<proteinExistence type="inferred from homology"/>
<dbReference type="PANTHER" id="PTHR36699">
    <property type="entry name" value="LD-TRANSPEPTIDASE"/>
    <property type="match status" value="1"/>
</dbReference>
<evidence type="ECO:0000313" key="9">
    <source>
        <dbReference type="EMBL" id="PRY93041.1"/>
    </source>
</evidence>
<evidence type="ECO:0000313" key="10">
    <source>
        <dbReference type="Proteomes" id="UP000238801"/>
    </source>
</evidence>
<dbReference type="Gene3D" id="2.40.440.10">
    <property type="entry name" value="L,D-transpeptidase catalytic domain-like"/>
    <property type="match status" value="1"/>
</dbReference>
<dbReference type="Proteomes" id="UP000238801">
    <property type="component" value="Unassembled WGS sequence"/>
</dbReference>
<dbReference type="GO" id="GO:0009252">
    <property type="term" value="P:peptidoglycan biosynthetic process"/>
    <property type="evidence" value="ECO:0007669"/>
    <property type="project" value="UniProtKB-UniPathway"/>
</dbReference>
<dbReference type="CDD" id="cd16913">
    <property type="entry name" value="YkuD_like"/>
    <property type="match status" value="1"/>
</dbReference>
<dbReference type="PROSITE" id="PS52029">
    <property type="entry name" value="LD_TPASE"/>
    <property type="match status" value="1"/>
</dbReference>
<dbReference type="InterPro" id="IPR038063">
    <property type="entry name" value="Transpep_catalytic_dom"/>
</dbReference>
<keyword evidence="6 7" id="KW-0961">Cell wall biogenesis/degradation</keyword>
<organism evidence="9 10">
    <name type="scientific">Hasllibacter halocynthiae</name>
    <dbReference type="NCBI Taxonomy" id="595589"/>
    <lineage>
        <taxon>Bacteria</taxon>
        <taxon>Pseudomonadati</taxon>
        <taxon>Pseudomonadota</taxon>
        <taxon>Alphaproteobacteria</taxon>
        <taxon>Rhodobacterales</taxon>
        <taxon>Roseobacteraceae</taxon>
        <taxon>Hasllibacter</taxon>
    </lineage>
</organism>
<keyword evidence="10" id="KW-1185">Reference proteome</keyword>